<reference evidence="3" key="3">
    <citation type="submission" date="2016-07" db="EMBL/GenBank/DDBJ databases">
        <title>Evolution of pathogenesis and genome organization in the Tremellales.</title>
        <authorList>
            <person name="Cuomo C."/>
            <person name="Litvintseva A."/>
            <person name="Heitman J."/>
            <person name="Chen Y."/>
            <person name="Sun S."/>
            <person name="Springer D."/>
            <person name="Dromer F."/>
            <person name="Young S."/>
            <person name="Zeng Q."/>
            <person name="Chapman S."/>
            <person name="Gujja S."/>
            <person name="Saif S."/>
            <person name="Birren B."/>
        </authorList>
    </citation>
    <scope>NUCLEOTIDE SEQUENCE</scope>
    <source>
        <strain evidence="3">CBS 10737</strain>
    </source>
</reference>
<gene>
    <name evidence="3" type="ORF">I206_02836</name>
    <name evidence="4" type="ORF">I206_102485</name>
</gene>
<dbReference type="RefSeq" id="XP_019011999.1">
    <property type="nucleotide sequence ID" value="XM_019154596.1"/>
</dbReference>
<feature type="transmembrane region" description="Helical" evidence="2">
    <location>
        <begin position="163"/>
        <end position="183"/>
    </location>
</feature>
<evidence type="ECO:0000313" key="4">
    <source>
        <dbReference type="EMBL" id="WWC68556.1"/>
    </source>
</evidence>
<feature type="transmembrane region" description="Helical" evidence="2">
    <location>
        <begin position="195"/>
        <end position="216"/>
    </location>
</feature>
<keyword evidence="2" id="KW-0812">Transmembrane</keyword>
<dbReference type="Proteomes" id="UP000094020">
    <property type="component" value="Chromosome 3"/>
</dbReference>
<feature type="transmembrane region" description="Helical" evidence="2">
    <location>
        <begin position="236"/>
        <end position="257"/>
    </location>
</feature>
<name>A0A1B9I5I2_9TREE</name>
<keyword evidence="5" id="KW-1185">Reference proteome</keyword>
<dbReference type="KEGG" id="kpin:30171205"/>
<reference evidence="4" key="2">
    <citation type="submission" date="2013-07" db="EMBL/GenBank/DDBJ databases">
        <authorList>
            <consortium name="The Broad Institute Genome Sequencing Platform"/>
            <person name="Cuomo C."/>
            <person name="Litvintseva A."/>
            <person name="Chen Y."/>
            <person name="Heitman J."/>
            <person name="Sun S."/>
            <person name="Springer D."/>
            <person name="Dromer F."/>
            <person name="Young S.K."/>
            <person name="Zeng Q."/>
            <person name="Gargeya S."/>
            <person name="Fitzgerald M."/>
            <person name="Abouelleil A."/>
            <person name="Alvarado L."/>
            <person name="Berlin A.M."/>
            <person name="Chapman S.B."/>
            <person name="Dewar J."/>
            <person name="Goldberg J."/>
            <person name="Griggs A."/>
            <person name="Gujja S."/>
            <person name="Hansen M."/>
            <person name="Howarth C."/>
            <person name="Imamovic A."/>
            <person name="Larimer J."/>
            <person name="McCowan C."/>
            <person name="Murphy C."/>
            <person name="Pearson M."/>
            <person name="Priest M."/>
            <person name="Roberts A."/>
            <person name="Saif S."/>
            <person name="Shea T."/>
            <person name="Sykes S."/>
            <person name="Wortman J."/>
            <person name="Nusbaum C."/>
            <person name="Birren B."/>
        </authorList>
    </citation>
    <scope>NUCLEOTIDE SEQUENCE</scope>
    <source>
        <strain evidence="4">CBS 10737</strain>
    </source>
</reference>
<dbReference type="EMBL" id="CP144521">
    <property type="protein sequence ID" value="WWC68556.1"/>
    <property type="molecule type" value="Genomic_DNA"/>
</dbReference>
<sequence length="284" mass="31413">MSSVALSLDVTVKKGVPIRTCSPLQSFYCSMARSKDTPTSLERNHRRSVKRTSSQNPRKLIGTGILVLILITFSLQLLISLSTGVITSLSLVHAESKGGRGDGIPRKISIGGSGGCMWFGNISGPPTKCIITTHFRPDPEILDLNKHDTIIQAMSFRMGIWEITNYISTALVFLGLIMFLITIRYREIWKITAVIFYFVTFVSWAALIGEIASLIILKKNVIVARPKFHLHPGVVIWLMIISTVLASITGCLVVWFLEDRNTPRQTEETEIGNPAGEGRGARED</sequence>
<evidence type="ECO:0000313" key="5">
    <source>
        <dbReference type="Proteomes" id="UP000094020"/>
    </source>
</evidence>
<protein>
    <submittedName>
        <fullName evidence="3">Uncharacterized protein</fullName>
    </submittedName>
</protein>
<evidence type="ECO:0000313" key="3">
    <source>
        <dbReference type="EMBL" id="OCF50780.1"/>
    </source>
</evidence>
<feature type="transmembrane region" description="Helical" evidence="2">
    <location>
        <begin position="60"/>
        <end position="79"/>
    </location>
</feature>
<keyword evidence="2" id="KW-1133">Transmembrane helix</keyword>
<reference evidence="4" key="4">
    <citation type="submission" date="2024-02" db="EMBL/GenBank/DDBJ databases">
        <title>Comparative genomics of Cryptococcus and Kwoniella reveals pathogenesis evolution and contrasting modes of karyotype evolution via chromosome fusion or intercentromeric recombination.</title>
        <authorList>
            <person name="Coelho M.A."/>
            <person name="David-Palma M."/>
            <person name="Shea T."/>
            <person name="Bowers K."/>
            <person name="McGinley-Smith S."/>
            <person name="Mohammad A.W."/>
            <person name="Gnirke A."/>
            <person name="Yurkov A.M."/>
            <person name="Nowrousian M."/>
            <person name="Sun S."/>
            <person name="Cuomo C.A."/>
            <person name="Heitman J."/>
        </authorList>
    </citation>
    <scope>NUCLEOTIDE SEQUENCE</scope>
    <source>
        <strain evidence="4">CBS 10737</strain>
    </source>
</reference>
<organism evidence="3">
    <name type="scientific">Kwoniella pini CBS 10737</name>
    <dbReference type="NCBI Taxonomy" id="1296096"/>
    <lineage>
        <taxon>Eukaryota</taxon>
        <taxon>Fungi</taxon>
        <taxon>Dikarya</taxon>
        <taxon>Basidiomycota</taxon>
        <taxon>Agaricomycotina</taxon>
        <taxon>Tremellomycetes</taxon>
        <taxon>Tremellales</taxon>
        <taxon>Cryptococcaceae</taxon>
        <taxon>Kwoniella</taxon>
    </lineage>
</organism>
<evidence type="ECO:0000256" key="2">
    <source>
        <dbReference type="SAM" id="Phobius"/>
    </source>
</evidence>
<evidence type="ECO:0000256" key="1">
    <source>
        <dbReference type="SAM" id="MobiDB-lite"/>
    </source>
</evidence>
<dbReference type="AlphaFoldDB" id="A0A1B9I5I2"/>
<proteinExistence type="predicted"/>
<dbReference type="GeneID" id="30171205"/>
<dbReference type="EMBL" id="KI894009">
    <property type="protein sequence ID" value="OCF50780.1"/>
    <property type="molecule type" value="Genomic_DNA"/>
</dbReference>
<accession>A0A1B9I5I2</accession>
<reference evidence="3" key="1">
    <citation type="submission" date="2013-07" db="EMBL/GenBank/DDBJ databases">
        <title>The Genome Sequence of Cryptococcus pinus CBS10737.</title>
        <authorList>
            <consortium name="The Broad Institute Genome Sequencing Platform"/>
            <person name="Cuomo C."/>
            <person name="Litvintseva A."/>
            <person name="Chen Y."/>
            <person name="Heitman J."/>
            <person name="Sun S."/>
            <person name="Springer D."/>
            <person name="Dromer F."/>
            <person name="Young S.K."/>
            <person name="Zeng Q."/>
            <person name="Gargeya S."/>
            <person name="Fitzgerald M."/>
            <person name="Abouelleil A."/>
            <person name="Alvarado L."/>
            <person name="Berlin A.M."/>
            <person name="Chapman S.B."/>
            <person name="Dewar J."/>
            <person name="Goldberg J."/>
            <person name="Griggs A."/>
            <person name="Gujja S."/>
            <person name="Hansen M."/>
            <person name="Howarth C."/>
            <person name="Imamovic A."/>
            <person name="Larimer J."/>
            <person name="McCowan C."/>
            <person name="Murphy C."/>
            <person name="Pearson M."/>
            <person name="Priest M."/>
            <person name="Roberts A."/>
            <person name="Saif S."/>
            <person name="Shea T."/>
            <person name="Sykes S."/>
            <person name="Wortman J."/>
            <person name="Nusbaum C."/>
            <person name="Birren B."/>
        </authorList>
    </citation>
    <scope>NUCLEOTIDE SEQUENCE [LARGE SCALE GENOMIC DNA]</scope>
    <source>
        <strain evidence="3">CBS 10737</strain>
    </source>
</reference>
<keyword evidence="2" id="KW-0472">Membrane</keyword>
<dbReference type="OrthoDB" id="2564565at2759"/>
<feature type="region of interest" description="Disordered" evidence="1">
    <location>
        <begin position="265"/>
        <end position="284"/>
    </location>
</feature>